<comment type="caution">
    <text evidence="3">The sequence shown here is derived from an EMBL/GenBank/DDBJ whole genome shotgun (WGS) entry which is preliminary data.</text>
</comment>
<evidence type="ECO:0008006" key="5">
    <source>
        <dbReference type="Google" id="ProtNLM"/>
    </source>
</evidence>
<name>A0A1G2KLZ1_9BACT</name>
<keyword evidence="2" id="KW-1133">Transmembrane helix</keyword>
<reference evidence="3 4" key="1">
    <citation type="journal article" date="2016" name="Nat. Commun.">
        <title>Thousands of microbial genomes shed light on interconnected biogeochemical processes in an aquifer system.</title>
        <authorList>
            <person name="Anantharaman K."/>
            <person name="Brown C.T."/>
            <person name="Hug L.A."/>
            <person name="Sharon I."/>
            <person name="Castelle C.J."/>
            <person name="Probst A.J."/>
            <person name="Thomas B.C."/>
            <person name="Singh A."/>
            <person name="Wilkins M.J."/>
            <person name="Karaoz U."/>
            <person name="Brodie E.L."/>
            <person name="Williams K.H."/>
            <person name="Hubbard S.S."/>
            <person name="Banfield J.F."/>
        </authorList>
    </citation>
    <scope>NUCLEOTIDE SEQUENCE [LARGE SCALE GENOMIC DNA]</scope>
</reference>
<dbReference type="AlphaFoldDB" id="A0A1G2KLZ1"/>
<proteinExistence type="predicted"/>
<keyword evidence="1" id="KW-0175">Coiled coil</keyword>
<protein>
    <recommendedName>
        <fullName evidence="5">Cell division protein FtsL</fullName>
    </recommendedName>
</protein>
<sequence length="132" mass="15443">MISSVRLRKKKIGKLRDTVFLTMLLVLGLGLGSFLVFHNIRIYQKRVELQKRAEVLKDQIGSLESRKGELESAIQVGTTQEYQEKVLREQGLYKKPGEEVVTIIPPEQVQEEQKQQQANRVWWNPFSWFSRD</sequence>
<evidence type="ECO:0000256" key="2">
    <source>
        <dbReference type="SAM" id="Phobius"/>
    </source>
</evidence>
<dbReference type="STRING" id="1802270.A3C07_03610"/>
<dbReference type="Proteomes" id="UP000179023">
    <property type="component" value="Unassembled WGS sequence"/>
</dbReference>
<evidence type="ECO:0000256" key="1">
    <source>
        <dbReference type="SAM" id="Coils"/>
    </source>
</evidence>
<dbReference type="EMBL" id="MHQI01000040">
    <property type="protein sequence ID" value="OGZ99470.1"/>
    <property type="molecule type" value="Genomic_DNA"/>
</dbReference>
<evidence type="ECO:0000313" key="3">
    <source>
        <dbReference type="EMBL" id="OGZ99470.1"/>
    </source>
</evidence>
<evidence type="ECO:0000313" key="4">
    <source>
        <dbReference type="Proteomes" id="UP000179023"/>
    </source>
</evidence>
<accession>A0A1G2KLZ1</accession>
<feature type="coiled-coil region" evidence="1">
    <location>
        <begin position="46"/>
        <end position="73"/>
    </location>
</feature>
<organism evidence="3 4">
    <name type="scientific">Candidatus Sungbacteria bacterium RIFCSPHIGHO2_02_FULL_47_11</name>
    <dbReference type="NCBI Taxonomy" id="1802270"/>
    <lineage>
        <taxon>Bacteria</taxon>
        <taxon>Candidatus Sungiibacteriota</taxon>
    </lineage>
</organism>
<keyword evidence="2" id="KW-0812">Transmembrane</keyword>
<feature type="transmembrane region" description="Helical" evidence="2">
    <location>
        <begin position="20"/>
        <end position="40"/>
    </location>
</feature>
<gene>
    <name evidence="3" type="ORF">A3C07_03610</name>
</gene>
<keyword evidence="2" id="KW-0472">Membrane</keyword>